<protein>
    <submittedName>
        <fullName evidence="1">Transposase</fullName>
    </submittedName>
</protein>
<name>A0A238X2P9_9RHOB</name>
<reference evidence="1 2" key="1">
    <citation type="submission" date="2017-06" db="EMBL/GenBank/DDBJ databases">
        <authorList>
            <person name="Kim H.J."/>
            <person name="Triplett B.A."/>
        </authorList>
    </citation>
    <scope>NUCLEOTIDE SEQUENCE [LARGE SCALE GENOMIC DNA]</scope>
    <source>
        <strain evidence="1 2">DSM 29052</strain>
    </source>
</reference>
<dbReference type="GO" id="GO:0004803">
    <property type="term" value="F:transposase activity"/>
    <property type="evidence" value="ECO:0007669"/>
    <property type="project" value="InterPro"/>
</dbReference>
<dbReference type="InterPro" id="IPR002514">
    <property type="entry name" value="Transposase_8"/>
</dbReference>
<dbReference type="AlphaFoldDB" id="A0A238X2P9"/>
<evidence type="ECO:0000313" key="1">
    <source>
        <dbReference type="EMBL" id="SNR53255.1"/>
    </source>
</evidence>
<dbReference type="GO" id="GO:0006313">
    <property type="term" value="P:DNA transposition"/>
    <property type="evidence" value="ECO:0007669"/>
    <property type="project" value="InterPro"/>
</dbReference>
<keyword evidence="2" id="KW-1185">Reference proteome</keyword>
<dbReference type="Pfam" id="PF01527">
    <property type="entry name" value="HTH_Tnp_1"/>
    <property type="match status" value="1"/>
</dbReference>
<sequence length="69" mass="7536">MKNGRFSDAQILAILRQPEGGVPVAELCREHGLSPACFYIYGCLSHCKIFADLFRRQAPGCKHLSGVTG</sequence>
<gene>
    <name evidence="1" type="ORF">SAMN06265370_10914</name>
</gene>
<dbReference type="GO" id="GO:0003677">
    <property type="term" value="F:DNA binding"/>
    <property type="evidence" value="ECO:0007669"/>
    <property type="project" value="InterPro"/>
</dbReference>
<dbReference type="Proteomes" id="UP000198417">
    <property type="component" value="Unassembled WGS sequence"/>
</dbReference>
<organism evidence="1 2">
    <name type="scientific">Puniceibacterium sediminis</name>
    <dbReference type="NCBI Taxonomy" id="1608407"/>
    <lineage>
        <taxon>Bacteria</taxon>
        <taxon>Pseudomonadati</taxon>
        <taxon>Pseudomonadota</taxon>
        <taxon>Alphaproteobacteria</taxon>
        <taxon>Rhodobacterales</taxon>
        <taxon>Paracoccaceae</taxon>
        <taxon>Puniceibacterium</taxon>
    </lineage>
</organism>
<evidence type="ECO:0000313" key="2">
    <source>
        <dbReference type="Proteomes" id="UP000198417"/>
    </source>
</evidence>
<dbReference type="EMBL" id="FZNN01000009">
    <property type="protein sequence ID" value="SNR53255.1"/>
    <property type="molecule type" value="Genomic_DNA"/>
</dbReference>
<proteinExistence type="predicted"/>
<accession>A0A238X2P9</accession>